<keyword evidence="1" id="KW-0472">Membrane</keyword>
<protein>
    <submittedName>
        <fullName evidence="2">Uncharacterized protein</fullName>
    </submittedName>
</protein>
<dbReference type="AlphaFoldDB" id="A0A645AQ64"/>
<comment type="caution">
    <text evidence="2">The sequence shown here is derived from an EMBL/GenBank/DDBJ whole genome shotgun (WGS) entry which is preliminary data.</text>
</comment>
<evidence type="ECO:0000313" key="2">
    <source>
        <dbReference type="EMBL" id="MPM52993.1"/>
    </source>
</evidence>
<evidence type="ECO:0000256" key="1">
    <source>
        <dbReference type="SAM" id="Phobius"/>
    </source>
</evidence>
<reference evidence="2" key="1">
    <citation type="submission" date="2019-08" db="EMBL/GenBank/DDBJ databases">
        <authorList>
            <person name="Kucharzyk K."/>
            <person name="Murdoch R.W."/>
            <person name="Higgins S."/>
            <person name="Loffler F."/>
        </authorList>
    </citation>
    <scope>NUCLEOTIDE SEQUENCE</scope>
</reference>
<feature type="transmembrane region" description="Helical" evidence="1">
    <location>
        <begin position="129"/>
        <end position="150"/>
    </location>
</feature>
<gene>
    <name evidence="2" type="ORF">SDC9_99757</name>
</gene>
<organism evidence="2">
    <name type="scientific">bioreactor metagenome</name>
    <dbReference type="NCBI Taxonomy" id="1076179"/>
    <lineage>
        <taxon>unclassified sequences</taxon>
        <taxon>metagenomes</taxon>
        <taxon>ecological metagenomes</taxon>
    </lineage>
</organism>
<dbReference type="EMBL" id="VSSQ01014123">
    <property type="protein sequence ID" value="MPM52993.1"/>
    <property type="molecule type" value="Genomic_DNA"/>
</dbReference>
<proteinExistence type="predicted"/>
<keyword evidence="1" id="KW-0812">Transmembrane</keyword>
<keyword evidence="1" id="KW-1133">Transmembrane helix</keyword>
<accession>A0A645AQ64</accession>
<name>A0A645AQ64_9ZZZZ</name>
<sequence length="195" mass="21623">MFSEVDFSVYLYAVFAGVVIAALYAYYNKRILGKFVRKLLDDGCDRVSKAKTLDELGFKKSGLIKFVLRPNSSLSNVVISADMNTGDSAQPRKYGELKPARNFATERFYIPSDFQAKAERTYDSQGTTILSVVLTAIVFYIVLVLCYFIVPLVVDFSGSMVKSFYSDKTGGNTVLVTNDTDYILVPETTNGTGDK</sequence>
<feature type="transmembrane region" description="Helical" evidence="1">
    <location>
        <begin position="7"/>
        <end position="27"/>
    </location>
</feature>